<protein>
    <submittedName>
        <fullName evidence="1">Uncharacterized protein</fullName>
    </submittedName>
</protein>
<dbReference type="Proteomes" id="UP000828048">
    <property type="component" value="Chromosome 4"/>
</dbReference>
<dbReference type="EMBL" id="CM037154">
    <property type="protein sequence ID" value="KAH7860023.1"/>
    <property type="molecule type" value="Genomic_DNA"/>
</dbReference>
<sequence length="604" mass="68360">MGGNNGGEEEALQPLFETKVAKGKFAYRIYAITVLMGICLIWSVRWNVIHRCTFKDRLINRYGDKLPPVDIFVCTADPKIEPPTMVISTVLSVMSYNYPPDKLSVYLSDDGGSEFTFYALLEASRFSKHWIPFCKKFRVEPRSPAAYFAQNSIPEDTAAAKEWLTIKKLYEDMKCRIESAIEKGSISKDIRDQHKGFLEWNSEATRQDHQSIVQILIDGRNPDAVDDDGQQLPTLVYLAREKRPHFPHNFKAGSMNSLIRVSAAISNAPIILNVDCDMYSNNSDAIKEALCFFMDEERGHRISFVQYPQNYDNNTKNDIYSNVAGVLYKIEVPGMDGCDGAPYCGSGCFHRRESHCGVQFSRNYKGKLNNSLCNTMKDSSVHELEQGAKLLANCGYEKGTQWGKEMGLVYGCLSEDVITGLTIQCRGWKSVNYNPERNSFVGVGRVAPNTLNQALVQHERWCKGMFYIFLSKYCPFIYAHGKIKLGAQMGYCVYLLWAPNSLALLYYLIIPSICLLRGIPLFPEVSSLWFLPFAYVYAARNGCSIAEALACGDTLKAWWNSQRMWLFRRTTSYLFAFIDTVARQLGFSQLAFSITAKVVDDDVL</sequence>
<evidence type="ECO:0000313" key="1">
    <source>
        <dbReference type="EMBL" id="KAH7860023.1"/>
    </source>
</evidence>
<accession>A0ACB7Z2C2</accession>
<reference evidence="1 2" key="1">
    <citation type="journal article" date="2021" name="Hortic Res">
        <title>High-quality reference genome and annotation aids understanding of berry development for evergreen blueberry (Vaccinium darrowii).</title>
        <authorList>
            <person name="Yu J."/>
            <person name="Hulse-Kemp A.M."/>
            <person name="Babiker E."/>
            <person name="Staton M."/>
        </authorList>
    </citation>
    <scope>NUCLEOTIDE SEQUENCE [LARGE SCALE GENOMIC DNA]</scope>
    <source>
        <strain evidence="2">cv. NJ 8807/NJ 8810</strain>
        <tissue evidence="1">Young leaf</tissue>
    </source>
</reference>
<organism evidence="1 2">
    <name type="scientific">Vaccinium darrowii</name>
    <dbReference type="NCBI Taxonomy" id="229202"/>
    <lineage>
        <taxon>Eukaryota</taxon>
        <taxon>Viridiplantae</taxon>
        <taxon>Streptophyta</taxon>
        <taxon>Embryophyta</taxon>
        <taxon>Tracheophyta</taxon>
        <taxon>Spermatophyta</taxon>
        <taxon>Magnoliopsida</taxon>
        <taxon>eudicotyledons</taxon>
        <taxon>Gunneridae</taxon>
        <taxon>Pentapetalae</taxon>
        <taxon>asterids</taxon>
        <taxon>Ericales</taxon>
        <taxon>Ericaceae</taxon>
        <taxon>Vaccinioideae</taxon>
        <taxon>Vaccinieae</taxon>
        <taxon>Vaccinium</taxon>
    </lineage>
</organism>
<evidence type="ECO:0000313" key="2">
    <source>
        <dbReference type="Proteomes" id="UP000828048"/>
    </source>
</evidence>
<keyword evidence="2" id="KW-1185">Reference proteome</keyword>
<gene>
    <name evidence="1" type="ORF">Vadar_008251</name>
</gene>
<name>A0ACB7Z2C2_9ERIC</name>
<proteinExistence type="predicted"/>
<comment type="caution">
    <text evidence="1">The sequence shown here is derived from an EMBL/GenBank/DDBJ whole genome shotgun (WGS) entry which is preliminary data.</text>
</comment>